<gene>
    <name evidence="1" type="ORF">Syun_019309</name>
</gene>
<proteinExistence type="predicted"/>
<comment type="caution">
    <text evidence="1">The sequence shown here is derived from an EMBL/GenBank/DDBJ whole genome shotgun (WGS) entry which is preliminary data.</text>
</comment>
<sequence>MEVAIKVAEIAFLMQSKAKLGLSPLGFTIETAATNLAGDEMQHPTQSSELEELHIGDQDVHLISRDSANGEYCGIEIAPLLEALQKYWPSLSCSGSSTCHPFWAHELHESLAPRADPNNDWHDYKLNHARCKHHQGVVGGGAGDGVGHMVVFSDAQLDETSKGKDDELEESFT</sequence>
<evidence type="ECO:0000313" key="2">
    <source>
        <dbReference type="Proteomes" id="UP001420932"/>
    </source>
</evidence>
<dbReference type="Proteomes" id="UP001420932">
    <property type="component" value="Unassembled WGS sequence"/>
</dbReference>
<dbReference type="AlphaFoldDB" id="A0AAP0ITV6"/>
<keyword evidence="2" id="KW-1185">Reference proteome</keyword>
<reference evidence="1 2" key="1">
    <citation type="submission" date="2024-01" db="EMBL/GenBank/DDBJ databases">
        <title>Genome assemblies of Stephania.</title>
        <authorList>
            <person name="Yang L."/>
        </authorList>
    </citation>
    <scope>NUCLEOTIDE SEQUENCE [LARGE SCALE GENOMIC DNA]</scope>
    <source>
        <strain evidence="1">YNDBR</strain>
        <tissue evidence="1">Leaf</tissue>
    </source>
</reference>
<dbReference type="EMBL" id="JBBNAF010000008">
    <property type="protein sequence ID" value="KAK9121692.1"/>
    <property type="molecule type" value="Genomic_DNA"/>
</dbReference>
<protein>
    <submittedName>
        <fullName evidence="1">Uncharacterized protein</fullName>
    </submittedName>
</protein>
<organism evidence="1 2">
    <name type="scientific">Stephania yunnanensis</name>
    <dbReference type="NCBI Taxonomy" id="152371"/>
    <lineage>
        <taxon>Eukaryota</taxon>
        <taxon>Viridiplantae</taxon>
        <taxon>Streptophyta</taxon>
        <taxon>Embryophyta</taxon>
        <taxon>Tracheophyta</taxon>
        <taxon>Spermatophyta</taxon>
        <taxon>Magnoliopsida</taxon>
        <taxon>Ranunculales</taxon>
        <taxon>Menispermaceae</taxon>
        <taxon>Menispermoideae</taxon>
        <taxon>Cissampelideae</taxon>
        <taxon>Stephania</taxon>
    </lineage>
</organism>
<name>A0AAP0ITV6_9MAGN</name>
<evidence type="ECO:0000313" key="1">
    <source>
        <dbReference type="EMBL" id="KAK9121692.1"/>
    </source>
</evidence>
<accession>A0AAP0ITV6</accession>